<organism evidence="4 5">
    <name type="scientific">Pseudomonas fluorescens</name>
    <dbReference type="NCBI Taxonomy" id="294"/>
    <lineage>
        <taxon>Bacteria</taxon>
        <taxon>Pseudomonadati</taxon>
        <taxon>Pseudomonadota</taxon>
        <taxon>Gammaproteobacteria</taxon>
        <taxon>Pseudomonadales</taxon>
        <taxon>Pseudomonadaceae</taxon>
        <taxon>Pseudomonas</taxon>
    </lineage>
</organism>
<gene>
    <name evidence="4" type="ORF">PS710_05671</name>
</gene>
<dbReference type="PROSITE" id="PS50977">
    <property type="entry name" value="HTH_TETR_2"/>
    <property type="match status" value="1"/>
</dbReference>
<name>A0A5E7FI81_PSEFL</name>
<dbReference type="RefSeq" id="WP_150767440.1">
    <property type="nucleotide sequence ID" value="NZ_CABVHW010000030.1"/>
</dbReference>
<evidence type="ECO:0000313" key="4">
    <source>
        <dbReference type="EMBL" id="VVO38979.1"/>
    </source>
</evidence>
<protein>
    <recommendedName>
        <fullName evidence="3">HTH tetR-type domain-containing protein</fullName>
    </recommendedName>
</protein>
<dbReference type="SUPFAM" id="SSF46689">
    <property type="entry name" value="Homeodomain-like"/>
    <property type="match status" value="1"/>
</dbReference>
<evidence type="ECO:0000313" key="5">
    <source>
        <dbReference type="Proteomes" id="UP000381093"/>
    </source>
</evidence>
<accession>A0A5E7FI81</accession>
<dbReference type="EMBL" id="CABVHW010000030">
    <property type="protein sequence ID" value="VVO38979.1"/>
    <property type="molecule type" value="Genomic_DNA"/>
</dbReference>
<feature type="domain" description="HTH tetR-type" evidence="3">
    <location>
        <begin position="35"/>
        <end position="95"/>
    </location>
</feature>
<dbReference type="InterPro" id="IPR001647">
    <property type="entry name" value="HTH_TetR"/>
</dbReference>
<evidence type="ECO:0000256" key="2">
    <source>
        <dbReference type="PROSITE-ProRule" id="PRU00335"/>
    </source>
</evidence>
<sequence>MIKPTPNKKNAADDGVLQVEIPAQPRKEPRQARSIALVNAVKQTALQIIDSEGREALNAVRLSEDSGVAISSIYEYFPTMEALIAAIFDDYRTEAHAELFASIIALPPEATLYDGLLLAFRVVLASHYRKTLLDPVFSVRSTHYDELVRLDVVKAKQLWPATASSALMKRFANEISVKNREKAEFLVYQTLSVLTRAILLEKPAYLTDADTPKLMARMLHGMLTDPGELPRPS</sequence>
<proteinExistence type="predicted"/>
<evidence type="ECO:0000256" key="1">
    <source>
        <dbReference type="ARBA" id="ARBA00023125"/>
    </source>
</evidence>
<dbReference type="GO" id="GO:0003677">
    <property type="term" value="F:DNA binding"/>
    <property type="evidence" value="ECO:0007669"/>
    <property type="project" value="UniProtKB-UniRule"/>
</dbReference>
<dbReference type="InterPro" id="IPR009057">
    <property type="entry name" value="Homeodomain-like_sf"/>
</dbReference>
<dbReference type="AlphaFoldDB" id="A0A5E7FI81"/>
<keyword evidence="1 2" id="KW-0238">DNA-binding</keyword>
<reference evidence="4 5" key="1">
    <citation type="submission" date="2019-09" db="EMBL/GenBank/DDBJ databases">
        <authorList>
            <person name="Chandra G."/>
            <person name="Truman W A."/>
        </authorList>
    </citation>
    <scope>NUCLEOTIDE SEQUENCE [LARGE SCALE GENOMIC DNA]</scope>
    <source>
        <strain evidence="4">PS710</strain>
    </source>
</reference>
<dbReference type="Gene3D" id="1.10.357.10">
    <property type="entry name" value="Tetracycline Repressor, domain 2"/>
    <property type="match status" value="1"/>
</dbReference>
<evidence type="ECO:0000259" key="3">
    <source>
        <dbReference type="PROSITE" id="PS50977"/>
    </source>
</evidence>
<feature type="DNA-binding region" description="H-T-H motif" evidence="2">
    <location>
        <begin position="58"/>
        <end position="77"/>
    </location>
</feature>
<dbReference type="Proteomes" id="UP000381093">
    <property type="component" value="Unassembled WGS sequence"/>
</dbReference>